<protein>
    <submittedName>
        <fullName evidence="1">Uncharacterized protein</fullName>
    </submittedName>
</protein>
<organism evidence="1 2">
    <name type="scientific">Brenthis ino</name>
    <name type="common">lesser marbled fritillary</name>
    <dbReference type="NCBI Taxonomy" id="405034"/>
    <lineage>
        <taxon>Eukaryota</taxon>
        <taxon>Metazoa</taxon>
        <taxon>Ecdysozoa</taxon>
        <taxon>Arthropoda</taxon>
        <taxon>Hexapoda</taxon>
        <taxon>Insecta</taxon>
        <taxon>Pterygota</taxon>
        <taxon>Neoptera</taxon>
        <taxon>Endopterygota</taxon>
        <taxon>Lepidoptera</taxon>
        <taxon>Glossata</taxon>
        <taxon>Ditrysia</taxon>
        <taxon>Papilionoidea</taxon>
        <taxon>Nymphalidae</taxon>
        <taxon>Heliconiinae</taxon>
        <taxon>Argynnini</taxon>
        <taxon>Brenthis</taxon>
    </lineage>
</organism>
<gene>
    <name evidence="1" type="ORF">BINO364_LOCUS4593</name>
</gene>
<proteinExistence type="predicted"/>
<sequence length="112" mass="12367">MGLLMCEVQQFKFAKIKDRPVLHLVSETVSDAMRCDGMMSLPHMIGCQSGVTDCPHAARAVPARLLRIDASVSVRKPIHETVLDIAIRHRKANSARRGRGGARVLRRAVNIV</sequence>
<name>A0A8J9UQV9_9NEOP</name>
<dbReference type="Proteomes" id="UP000838878">
    <property type="component" value="Chromosome 12"/>
</dbReference>
<evidence type="ECO:0000313" key="1">
    <source>
        <dbReference type="EMBL" id="CAH0718052.1"/>
    </source>
</evidence>
<feature type="non-terminal residue" evidence="1">
    <location>
        <position position="112"/>
    </location>
</feature>
<keyword evidence="2" id="KW-1185">Reference proteome</keyword>
<dbReference type="AlphaFoldDB" id="A0A8J9UQV9"/>
<accession>A0A8J9UQV9</accession>
<dbReference type="EMBL" id="OV170232">
    <property type="protein sequence ID" value="CAH0718052.1"/>
    <property type="molecule type" value="Genomic_DNA"/>
</dbReference>
<reference evidence="1" key="1">
    <citation type="submission" date="2021-12" db="EMBL/GenBank/DDBJ databases">
        <authorList>
            <person name="Martin H S."/>
        </authorList>
    </citation>
    <scope>NUCLEOTIDE SEQUENCE</scope>
</reference>
<evidence type="ECO:0000313" key="2">
    <source>
        <dbReference type="Proteomes" id="UP000838878"/>
    </source>
</evidence>